<feature type="compositionally biased region" description="Pro residues" evidence="1">
    <location>
        <begin position="102"/>
        <end position="122"/>
    </location>
</feature>
<reference evidence="2 3" key="1">
    <citation type="submission" date="2019-03" db="EMBL/GenBank/DDBJ databases">
        <title>Genomic Encyclopedia of Type Strains, Phase IV (KMG-IV): sequencing the most valuable type-strain genomes for metagenomic binning, comparative biology and taxonomic classification.</title>
        <authorList>
            <person name="Goeker M."/>
        </authorList>
    </citation>
    <scope>NUCLEOTIDE SEQUENCE [LARGE SCALE GENOMIC DNA]</scope>
    <source>
        <strain evidence="2 3">DSM 44684</strain>
    </source>
</reference>
<feature type="region of interest" description="Disordered" evidence="1">
    <location>
        <begin position="66"/>
        <end position="173"/>
    </location>
</feature>
<gene>
    <name evidence="2" type="ORF">DFR71_1542</name>
</gene>
<evidence type="ECO:0000256" key="1">
    <source>
        <dbReference type="SAM" id="MobiDB-lite"/>
    </source>
</evidence>
<comment type="caution">
    <text evidence="2">The sequence shown here is derived from an EMBL/GenBank/DDBJ whole genome shotgun (WGS) entry which is preliminary data.</text>
</comment>
<sequence>MNGPVTDPTGDGRWLQSLTPIGAESREPERQPRVFNHSGMTPATAARAYNRVLAGRALDSAGQNISAAQFVNDKGPTQPGVNPDWKPPTDKKPPEQPGVTMPAPPRPDATPQQTPAPTPAPRLPAQQNPTPVQTGPASTQPAPTEPPAQPPASTAPGADGPTATTPATQLPKSFQQNPVFAELYDFGHTEGMEAQSTGTTSPQIPPSISPQDRVAIEQSAVGQLLFAAPSAVSVPQLPPTQQELDTSRVNQILPEGVSPPVRGGPAVVWVDGNNTQGSLFIDEFGVRHWDYVLANGVSIKVEQGGGSDGADRPWTNTKITQPGASVPVVDTYATQGVTSYIDTVDGRDVNVVLFQGGDIGLQTQDVDGGTQTTQITPSGPYSTHTSAAGTTWQSNFGSRLFARFSGTDGSESEESGPIDRRGAGEGYFTYPNGIRKNYTTVDGVITNGHYVDREGIDLGRFTQVNGITTFTPSQVYIDRYIREQGVADMRVVYDPTNGSAQTYYRLVNLAEEQQRDLESGDIPGIEWATPIPQRSEGIIEHYKGAFTAIGDELSNYWTGPLIATMNARAGSNGISFPSYETPAEKEHTAGEVFWAAVAVIDLATLFLPIPIPRARWLAGVRNGGKTSPSAVLGPTTAPLPGGRSFTDTHEPSIIPAPSVIPAPGPNPVTIPGNRPLTIDVRSFPDNRRGLMMFRSDDDVLIHMPKVKPMPQVFDVGIHGAPKYVGLQVRDGQADLPKNWRNFSHREVSRILQGHGWVPGQPIRLLSCRTGMNPDGFAQNLSNRLGVAVYAPTEILWIHPNGRMVVAPYGKNGKMHPTIRGTFQWFYPSGPKK</sequence>
<proteinExistence type="predicted"/>
<feature type="compositionally biased region" description="Low complexity" evidence="1">
    <location>
        <begin position="151"/>
        <end position="168"/>
    </location>
</feature>
<protein>
    <submittedName>
        <fullName evidence="2">Uncharacterized protein</fullName>
    </submittedName>
</protein>
<evidence type="ECO:0000313" key="3">
    <source>
        <dbReference type="Proteomes" id="UP000294856"/>
    </source>
</evidence>
<feature type="region of interest" description="Disordered" evidence="1">
    <location>
        <begin position="1"/>
        <end position="42"/>
    </location>
</feature>
<dbReference type="Proteomes" id="UP000294856">
    <property type="component" value="Unassembled WGS sequence"/>
</dbReference>
<feature type="region of interest" description="Disordered" evidence="1">
    <location>
        <begin position="303"/>
        <end position="322"/>
    </location>
</feature>
<dbReference type="EMBL" id="SMFR01000001">
    <property type="protein sequence ID" value="TCK00539.1"/>
    <property type="molecule type" value="Genomic_DNA"/>
</dbReference>
<name>A0A4R1G580_9NOCA</name>
<dbReference type="AlphaFoldDB" id="A0A4R1G580"/>
<feature type="compositionally biased region" description="Pro residues" evidence="1">
    <location>
        <begin position="658"/>
        <end position="668"/>
    </location>
</feature>
<feature type="region of interest" description="Disordered" evidence="1">
    <location>
        <begin position="404"/>
        <end position="424"/>
    </location>
</feature>
<feature type="region of interest" description="Disordered" evidence="1">
    <location>
        <begin position="623"/>
        <end position="674"/>
    </location>
</feature>
<dbReference type="STRING" id="1210063.GCA_001612665_04729"/>
<feature type="region of interest" description="Disordered" evidence="1">
    <location>
        <begin position="192"/>
        <end position="212"/>
    </location>
</feature>
<keyword evidence="3" id="KW-1185">Reference proteome</keyword>
<organism evidence="2 3">
    <name type="scientific">Nocardia alba</name>
    <dbReference type="NCBI Taxonomy" id="225051"/>
    <lineage>
        <taxon>Bacteria</taxon>
        <taxon>Bacillati</taxon>
        <taxon>Actinomycetota</taxon>
        <taxon>Actinomycetes</taxon>
        <taxon>Mycobacteriales</taxon>
        <taxon>Nocardiaceae</taxon>
        <taxon>Nocardia</taxon>
    </lineage>
</organism>
<accession>A0A4R1G580</accession>
<evidence type="ECO:0000313" key="2">
    <source>
        <dbReference type="EMBL" id="TCK00539.1"/>
    </source>
</evidence>